<organism evidence="2 3">
    <name type="scientific">Discina gigas</name>
    <dbReference type="NCBI Taxonomy" id="1032678"/>
    <lineage>
        <taxon>Eukaryota</taxon>
        <taxon>Fungi</taxon>
        <taxon>Dikarya</taxon>
        <taxon>Ascomycota</taxon>
        <taxon>Pezizomycotina</taxon>
        <taxon>Pezizomycetes</taxon>
        <taxon>Pezizales</taxon>
        <taxon>Discinaceae</taxon>
        <taxon>Discina</taxon>
    </lineage>
</organism>
<protein>
    <recommendedName>
        <fullName evidence="4">BLOC-1-related complex subunit 5</fullName>
    </recommendedName>
</protein>
<reference evidence="2 3" key="1">
    <citation type="submission" date="2024-02" db="EMBL/GenBank/DDBJ databases">
        <title>Discinaceae phylogenomics.</title>
        <authorList>
            <person name="Dirks A.C."/>
            <person name="James T.Y."/>
        </authorList>
    </citation>
    <scope>NUCLEOTIDE SEQUENCE [LARGE SCALE GENOMIC DNA]</scope>
    <source>
        <strain evidence="2 3">ACD0624</strain>
    </source>
</reference>
<evidence type="ECO:0000313" key="3">
    <source>
        <dbReference type="Proteomes" id="UP001447188"/>
    </source>
</evidence>
<feature type="region of interest" description="Disordered" evidence="1">
    <location>
        <begin position="1"/>
        <end position="23"/>
    </location>
</feature>
<dbReference type="EMBL" id="JBBBZM010000006">
    <property type="protein sequence ID" value="KAL0640018.1"/>
    <property type="molecule type" value="Genomic_DNA"/>
</dbReference>
<feature type="compositionally biased region" description="Low complexity" evidence="1">
    <location>
        <begin position="41"/>
        <end position="57"/>
    </location>
</feature>
<keyword evidence="3" id="KW-1185">Reference proteome</keyword>
<feature type="compositionally biased region" description="Low complexity" evidence="1">
    <location>
        <begin position="1"/>
        <end position="21"/>
    </location>
</feature>
<proteinExistence type="predicted"/>
<evidence type="ECO:0008006" key="4">
    <source>
        <dbReference type="Google" id="ProtNLM"/>
    </source>
</evidence>
<dbReference type="Proteomes" id="UP001447188">
    <property type="component" value="Unassembled WGS sequence"/>
</dbReference>
<evidence type="ECO:0000256" key="1">
    <source>
        <dbReference type="SAM" id="MobiDB-lite"/>
    </source>
</evidence>
<feature type="region of interest" description="Disordered" evidence="1">
    <location>
        <begin position="37"/>
        <end position="71"/>
    </location>
</feature>
<sequence>MPDSSDSSGTSSDTAHSSLLRLTRRHSLPTSTFLSLWSPENANRQQQRRSNNSNGSAIINDSPSSPTHYVCLDQQGRNRSSSLSGATLLNGINGSADGIGGNRHRYGHRHTRSAVNVVDRPVIVKSYNPEAAVSRNTSPIREDEDSEDLVLPSIDSFSFDGIVKAIDPAVTTTLDSVSKLCVEYQTTLKAEVDALTETQASIDAAMKEADRLTTQALKATKIRTERLDTEAAGLKGGARVDALAEAAEATHTTLTSIITTLLAIDEMLPSQERLSLLSSAHKGHYPRLHTLLADKAHQIELRFRNVRSPELRPQARPLTMETLSLDARVDDPGESSSVWSHHRRRRLSSATLLDSPVSTFSQHARGASSPHLQLRTILPSPSSGVSTPVAMSGSYFPIAPKTATGVSLASPLYSAVERASVEPRSPGKHSSGAWARRASASTLAALTVPERGGGDGSILSPVVSKAPSTWRHSAGSWAGFFGGNSSRGSVVGGEGRVSAEERLKKLLEGGQGKKGKGKGKGVVGR</sequence>
<name>A0ABR3GVP3_9PEZI</name>
<gene>
    <name evidence="2" type="ORF">Q9L58_000846</name>
</gene>
<feature type="region of interest" description="Disordered" evidence="1">
    <location>
        <begin position="505"/>
        <end position="525"/>
    </location>
</feature>
<comment type="caution">
    <text evidence="2">The sequence shown here is derived from an EMBL/GenBank/DDBJ whole genome shotgun (WGS) entry which is preliminary data.</text>
</comment>
<accession>A0ABR3GVP3</accession>
<evidence type="ECO:0000313" key="2">
    <source>
        <dbReference type="EMBL" id="KAL0640018.1"/>
    </source>
</evidence>